<evidence type="ECO:0000256" key="7">
    <source>
        <dbReference type="ARBA" id="ARBA00023242"/>
    </source>
</evidence>
<name>A0AAD7TYC3_9APHY</name>
<dbReference type="InterPro" id="IPR034652">
    <property type="entry name" value="SRP68-RBD"/>
</dbReference>
<feature type="region of interest" description="Disordered" evidence="10">
    <location>
        <begin position="369"/>
        <end position="396"/>
    </location>
</feature>
<reference evidence="11" key="1">
    <citation type="submission" date="2022-11" db="EMBL/GenBank/DDBJ databases">
        <title>Genome Sequence of Cubamyces cubensis.</title>
        <authorList>
            <person name="Buettner E."/>
        </authorList>
    </citation>
    <scope>NUCLEOTIDE SEQUENCE</scope>
    <source>
        <strain evidence="11">MPL-01</strain>
    </source>
</reference>
<feature type="region of interest" description="Disordered" evidence="10">
    <location>
        <begin position="170"/>
        <end position="190"/>
    </location>
</feature>
<feature type="region of interest" description="Disordered" evidence="10">
    <location>
        <begin position="658"/>
        <end position="702"/>
    </location>
</feature>
<dbReference type="PANTHER" id="PTHR12860:SF0">
    <property type="entry name" value="SIGNAL RECOGNITION PARTICLE SUBUNIT SRP68"/>
    <property type="match status" value="1"/>
</dbReference>
<gene>
    <name evidence="11" type="ORF">ONZ51_g3117</name>
</gene>
<dbReference type="GO" id="GO:0006614">
    <property type="term" value="P:SRP-dependent cotranslational protein targeting to membrane"/>
    <property type="evidence" value="ECO:0007669"/>
    <property type="project" value="InterPro"/>
</dbReference>
<comment type="similarity">
    <text evidence="3">Belongs to the SRP68 family.</text>
</comment>
<dbReference type="GO" id="GO:0005786">
    <property type="term" value="C:signal recognition particle, endoplasmic reticulum targeting"/>
    <property type="evidence" value="ECO:0007669"/>
    <property type="project" value="UniProtKB-KW"/>
</dbReference>
<comment type="subcellular location">
    <subcellularLocation>
        <location evidence="1">Cytoplasm</location>
    </subcellularLocation>
    <subcellularLocation>
        <location evidence="2">Nucleus</location>
        <location evidence="2">Nucleolus</location>
    </subcellularLocation>
</comment>
<keyword evidence="8" id="KW-0687">Ribonucleoprotein</keyword>
<evidence type="ECO:0000313" key="12">
    <source>
        <dbReference type="Proteomes" id="UP001215151"/>
    </source>
</evidence>
<dbReference type="InterPro" id="IPR038253">
    <property type="entry name" value="SRP68_N_sf"/>
</dbReference>
<evidence type="ECO:0000256" key="10">
    <source>
        <dbReference type="SAM" id="MobiDB-lite"/>
    </source>
</evidence>
<dbReference type="GO" id="GO:0005047">
    <property type="term" value="F:signal recognition particle binding"/>
    <property type="evidence" value="ECO:0007669"/>
    <property type="project" value="InterPro"/>
</dbReference>
<dbReference type="GO" id="GO:0005730">
    <property type="term" value="C:nucleolus"/>
    <property type="evidence" value="ECO:0007669"/>
    <property type="project" value="UniProtKB-SubCell"/>
</dbReference>
<dbReference type="Proteomes" id="UP001215151">
    <property type="component" value="Unassembled WGS sequence"/>
</dbReference>
<evidence type="ECO:0000256" key="8">
    <source>
        <dbReference type="ARBA" id="ARBA00023274"/>
    </source>
</evidence>
<dbReference type="PANTHER" id="PTHR12860">
    <property type="entry name" value="SIGNAL RECOGNITION PARTICLE 68 KDA PROTEIN"/>
    <property type="match status" value="1"/>
</dbReference>
<dbReference type="CDD" id="cd15481">
    <property type="entry name" value="SRP68-RBD"/>
    <property type="match status" value="1"/>
</dbReference>
<keyword evidence="5" id="KW-0694">RNA-binding</keyword>
<evidence type="ECO:0000256" key="5">
    <source>
        <dbReference type="ARBA" id="ARBA00022884"/>
    </source>
</evidence>
<evidence type="ECO:0000256" key="4">
    <source>
        <dbReference type="ARBA" id="ARBA00022490"/>
    </source>
</evidence>
<keyword evidence="6" id="KW-0733">Signal recognition particle</keyword>
<keyword evidence="7" id="KW-0539">Nucleus</keyword>
<feature type="compositionally biased region" description="Basic residues" evidence="10">
    <location>
        <begin position="181"/>
        <end position="190"/>
    </location>
</feature>
<evidence type="ECO:0000256" key="1">
    <source>
        <dbReference type="ARBA" id="ARBA00004496"/>
    </source>
</evidence>
<evidence type="ECO:0000256" key="6">
    <source>
        <dbReference type="ARBA" id="ARBA00023135"/>
    </source>
</evidence>
<evidence type="ECO:0000256" key="3">
    <source>
        <dbReference type="ARBA" id="ARBA00009352"/>
    </source>
</evidence>
<protein>
    <recommendedName>
        <fullName evidence="9">Signal recognition particle subunit SRP68</fullName>
    </recommendedName>
</protein>
<organism evidence="11 12">
    <name type="scientific">Trametes cubensis</name>
    <dbReference type="NCBI Taxonomy" id="1111947"/>
    <lineage>
        <taxon>Eukaryota</taxon>
        <taxon>Fungi</taxon>
        <taxon>Dikarya</taxon>
        <taxon>Basidiomycota</taxon>
        <taxon>Agaricomycotina</taxon>
        <taxon>Agaricomycetes</taxon>
        <taxon>Polyporales</taxon>
        <taxon>Polyporaceae</taxon>
        <taxon>Trametes</taxon>
    </lineage>
</organism>
<keyword evidence="12" id="KW-1185">Reference proteome</keyword>
<evidence type="ECO:0000313" key="11">
    <source>
        <dbReference type="EMBL" id="KAJ8489150.1"/>
    </source>
</evidence>
<sequence length="715" mass="79604">MYEDGIARLPTRDSRVYILPLALVHDRGYTSTFCLDLAPSSRLHGRICRGNQKSTFKVCTVSDSVAVSYSDSGEALQIANEQRNAYGLRYNDYERYRKHCYNRTHRLRSTLKMTYGRGREFKKLPPINLDNIKDGHLQLLLFETERAWAHSQELHQESLKLAATAKSAKGAAAEDAQKKSSSSRKHAGRRMRRSIHWATQLLSHCQALYAQGRLSAEDLAQVTTYTLILNGRLLRQRYDFEDALIQLCVARNLLDALAGAATTSREQALAVAFADEIGPEIRHCAHELRREKAYDVDAVVAEVAPRHRNALVQDCDAILSQLGKESGGAAEERGKLKELLWEGEPVPIRNPELVDVLLKVQDAEEKLTHARKAEEKGSDHGAAETEKKGKSARGARAKRGGVASYDAILLALSEAEDVSRKLVEAQKMSGTTATAGTRDIHFVHAYIVYQLLSRRVQRDILLMSTLLHQLQAAQKSHSGHSKARKVQVDARLYPAIVKLLDSVLQSLEQMRTLTIVDESPDLASAVDARLAFTKARRCYYLAWCYAPLKKYAETLSLTQHASIHLRECRSMLEGMIETDPINNGNPAFYPLTLADLDKLDEELALDSTAFKNDWFAYNGGALDAESSKTHKKPLFFDIALNYINLDMDRLQERAGKVPAPTQVSVAAPVPQQAAEKKSATSRAKVEEIERAATPEPSAQARGGLSSLLGGWWGRR</sequence>
<evidence type="ECO:0000256" key="9">
    <source>
        <dbReference type="ARBA" id="ARBA00029498"/>
    </source>
</evidence>
<dbReference type="Gene3D" id="1.10.3450.40">
    <property type="entry name" value="Signal recognition particle, SRP68 subunit, RNA-binding domain"/>
    <property type="match status" value="1"/>
</dbReference>
<feature type="compositionally biased region" description="Basic and acidic residues" evidence="10">
    <location>
        <begin position="369"/>
        <end position="389"/>
    </location>
</feature>
<dbReference type="AlphaFoldDB" id="A0AAD7TYC3"/>
<dbReference type="Pfam" id="PF16969">
    <property type="entry name" value="SRP68"/>
    <property type="match status" value="1"/>
</dbReference>
<dbReference type="InterPro" id="IPR026258">
    <property type="entry name" value="SRP68"/>
</dbReference>
<evidence type="ECO:0000256" key="2">
    <source>
        <dbReference type="ARBA" id="ARBA00004604"/>
    </source>
</evidence>
<feature type="compositionally biased region" description="Basic and acidic residues" evidence="10">
    <location>
        <begin position="674"/>
        <end position="692"/>
    </location>
</feature>
<comment type="caution">
    <text evidence="11">The sequence shown here is derived from an EMBL/GenBank/DDBJ whole genome shotgun (WGS) entry which is preliminary data.</text>
</comment>
<accession>A0AAD7TYC3</accession>
<keyword evidence="4" id="KW-0963">Cytoplasm</keyword>
<dbReference type="GO" id="GO:0030942">
    <property type="term" value="F:endoplasmic reticulum signal peptide binding"/>
    <property type="evidence" value="ECO:0007669"/>
    <property type="project" value="InterPro"/>
</dbReference>
<dbReference type="EMBL" id="JAPEVG010000053">
    <property type="protein sequence ID" value="KAJ8489150.1"/>
    <property type="molecule type" value="Genomic_DNA"/>
</dbReference>
<feature type="compositionally biased region" description="Low complexity" evidence="10">
    <location>
        <begin position="658"/>
        <end position="673"/>
    </location>
</feature>
<dbReference type="GO" id="GO:0008312">
    <property type="term" value="F:7S RNA binding"/>
    <property type="evidence" value="ECO:0007669"/>
    <property type="project" value="InterPro"/>
</dbReference>
<proteinExistence type="inferred from homology"/>